<dbReference type="OrthoDB" id="9777673at2"/>
<dbReference type="GO" id="GO:0016787">
    <property type="term" value="F:hydrolase activity"/>
    <property type="evidence" value="ECO:0007669"/>
    <property type="project" value="UniProtKB-KW"/>
</dbReference>
<dbReference type="EMBL" id="PVWJ01000003">
    <property type="protein sequence ID" value="PSB05101.1"/>
    <property type="molecule type" value="Genomic_DNA"/>
</dbReference>
<dbReference type="GO" id="GO:0005737">
    <property type="term" value="C:cytoplasm"/>
    <property type="evidence" value="ECO:0007669"/>
    <property type="project" value="TreeGrafter"/>
</dbReference>
<keyword evidence="3" id="KW-0378">Hydrolase</keyword>
<gene>
    <name evidence="3" type="ORF">C7B64_00930</name>
</gene>
<dbReference type="Gene3D" id="3.20.20.140">
    <property type="entry name" value="Metal-dependent hydrolases"/>
    <property type="match status" value="1"/>
</dbReference>
<dbReference type="AlphaFoldDB" id="A0A2T1CA28"/>
<dbReference type="RefSeq" id="WP_106286788.1">
    <property type="nucleotide sequence ID" value="NZ_CAWNTC010000123.1"/>
</dbReference>
<feature type="domain" description="Amidohydrolase-related" evidence="2">
    <location>
        <begin position="116"/>
        <end position="290"/>
    </location>
</feature>
<dbReference type="PANTHER" id="PTHR21240">
    <property type="entry name" value="2-AMINO-3-CARBOXYLMUCONATE-6-SEMIALDEHYDE DECARBOXYLASE"/>
    <property type="match status" value="1"/>
</dbReference>
<evidence type="ECO:0000313" key="3">
    <source>
        <dbReference type="EMBL" id="PSB05101.1"/>
    </source>
</evidence>
<dbReference type="Pfam" id="PF04909">
    <property type="entry name" value="Amidohydro_2"/>
    <property type="match status" value="1"/>
</dbReference>
<organism evidence="3 4">
    <name type="scientific">Merismopedia glauca CCAP 1448/3</name>
    <dbReference type="NCBI Taxonomy" id="1296344"/>
    <lineage>
        <taxon>Bacteria</taxon>
        <taxon>Bacillati</taxon>
        <taxon>Cyanobacteriota</taxon>
        <taxon>Cyanophyceae</taxon>
        <taxon>Synechococcales</taxon>
        <taxon>Merismopediaceae</taxon>
        <taxon>Merismopedia</taxon>
    </lineage>
</organism>
<reference evidence="3 4" key="1">
    <citation type="submission" date="2018-02" db="EMBL/GenBank/DDBJ databases">
        <authorList>
            <person name="Cohen D.B."/>
            <person name="Kent A.D."/>
        </authorList>
    </citation>
    <scope>NUCLEOTIDE SEQUENCE [LARGE SCALE GENOMIC DNA]</scope>
    <source>
        <strain evidence="3 4">CCAP 1448/3</strain>
    </source>
</reference>
<keyword evidence="1" id="KW-0456">Lyase</keyword>
<name>A0A2T1CA28_9CYAN</name>
<reference evidence="3 4" key="2">
    <citation type="submission" date="2018-03" db="EMBL/GenBank/DDBJ databases">
        <title>The ancient ancestry and fast evolution of plastids.</title>
        <authorList>
            <person name="Moore K.R."/>
            <person name="Magnabosco C."/>
            <person name="Momper L."/>
            <person name="Gold D.A."/>
            <person name="Bosak T."/>
            <person name="Fournier G.P."/>
        </authorList>
    </citation>
    <scope>NUCLEOTIDE SEQUENCE [LARGE SCALE GENOMIC DNA]</scope>
    <source>
        <strain evidence="3 4">CCAP 1448/3</strain>
    </source>
</reference>
<dbReference type="InterPro" id="IPR032466">
    <property type="entry name" value="Metal_Hydrolase"/>
</dbReference>
<proteinExistence type="predicted"/>
<dbReference type="GO" id="GO:0016831">
    <property type="term" value="F:carboxy-lyase activity"/>
    <property type="evidence" value="ECO:0007669"/>
    <property type="project" value="InterPro"/>
</dbReference>
<dbReference type="Proteomes" id="UP000238762">
    <property type="component" value="Unassembled WGS sequence"/>
</dbReference>
<evidence type="ECO:0000313" key="4">
    <source>
        <dbReference type="Proteomes" id="UP000238762"/>
    </source>
</evidence>
<dbReference type="GO" id="GO:0019748">
    <property type="term" value="P:secondary metabolic process"/>
    <property type="evidence" value="ECO:0007669"/>
    <property type="project" value="TreeGrafter"/>
</dbReference>
<sequence length="469" mass="52764">MYQGLMVIDADAHKLENPLVMRDYIDPEYRDRIGLVIDSLGDQRARIVDFNPATGKNDFTRLFPQPQGMGKGGFRNLHPDTTLGAMFNRVRIEHMDQEGIDVQVIFGTLNLIFSSILDKDLAIALCRGYNNYIAEDCKGYDNRLKPIGVIPLQDVDAAVAEMHRCVNELGMISVAVAPNLPIPHPKAPDAFPEIRSCKTISHPDFRPILQAAVDLNIGLGIHGGPGSYMVGGISDYTETFVLTHIFVQRNQQQLAMARMVFDGAFEQFPDLRVGFLEGGCGWVPDLAHAFHEHWEKRIRDFDPKHPYRPSLMDFTKLMIQERGTHNNVNLIGQAKNLFDLLWNAQHDPAKIDDASLYEHYELRHRDPIEYFARGQIFTSFESDDPGPSYMHLAMGEMGKHLACFSGDYGHWDGVLHNCVQDAATVAEYEREHLELLLSGNALALYGDRLRQSLPDYLQTKGSGLTALSK</sequence>
<keyword evidence="4" id="KW-1185">Reference proteome</keyword>
<comment type="caution">
    <text evidence="3">The sequence shown here is derived from an EMBL/GenBank/DDBJ whole genome shotgun (WGS) entry which is preliminary data.</text>
</comment>
<evidence type="ECO:0000256" key="1">
    <source>
        <dbReference type="ARBA" id="ARBA00023239"/>
    </source>
</evidence>
<dbReference type="InterPro" id="IPR032465">
    <property type="entry name" value="ACMSD"/>
</dbReference>
<dbReference type="SUPFAM" id="SSF51556">
    <property type="entry name" value="Metallo-dependent hydrolases"/>
    <property type="match status" value="1"/>
</dbReference>
<evidence type="ECO:0000259" key="2">
    <source>
        <dbReference type="Pfam" id="PF04909"/>
    </source>
</evidence>
<protein>
    <submittedName>
        <fullName evidence="3">Amidohydrolase</fullName>
    </submittedName>
</protein>
<dbReference type="PANTHER" id="PTHR21240:SF28">
    <property type="entry name" value="ISO-OROTATE DECARBOXYLASE (EUROFUNG)"/>
    <property type="match status" value="1"/>
</dbReference>
<accession>A0A2T1CA28</accession>
<dbReference type="InterPro" id="IPR006680">
    <property type="entry name" value="Amidohydro-rel"/>
</dbReference>